<name>A0ABV7FVC7_9ALTE</name>
<reference evidence="3" key="1">
    <citation type="journal article" date="2019" name="Int. J. Syst. Evol. Microbiol.">
        <title>The Global Catalogue of Microorganisms (GCM) 10K type strain sequencing project: providing services to taxonomists for standard genome sequencing and annotation.</title>
        <authorList>
            <consortium name="The Broad Institute Genomics Platform"/>
            <consortium name="The Broad Institute Genome Sequencing Center for Infectious Disease"/>
            <person name="Wu L."/>
            <person name="Ma J."/>
        </authorList>
    </citation>
    <scope>NUCLEOTIDE SEQUENCE [LARGE SCALE GENOMIC DNA]</scope>
    <source>
        <strain evidence="3">KCTC 52473</strain>
    </source>
</reference>
<feature type="chain" id="PRO_5045219517" description="DUF5667 domain-containing protein" evidence="1">
    <location>
        <begin position="19"/>
        <end position="162"/>
    </location>
</feature>
<feature type="signal peptide" evidence="1">
    <location>
        <begin position="1"/>
        <end position="18"/>
    </location>
</feature>
<organism evidence="2 3">
    <name type="scientific">Agaribacter flavus</name>
    <dbReference type="NCBI Taxonomy" id="1902781"/>
    <lineage>
        <taxon>Bacteria</taxon>
        <taxon>Pseudomonadati</taxon>
        <taxon>Pseudomonadota</taxon>
        <taxon>Gammaproteobacteria</taxon>
        <taxon>Alteromonadales</taxon>
        <taxon>Alteromonadaceae</taxon>
        <taxon>Agaribacter</taxon>
    </lineage>
</organism>
<dbReference type="Proteomes" id="UP001595478">
    <property type="component" value="Unassembled WGS sequence"/>
</dbReference>
<proteinExistence type="predicted"/>
<dbReference type="EMBL" id="JBHRSW010000029">
    <property type="protein sequence ID" value="MFC3122797.1"/>
    <property type="molecule type" value="Genomic_DNA"/>
</dbReference>
<evidence type="ECO:0000313" key="2">
    <source>
        <dbReference type="EMBL" id="MFC3122797.1"/>
    </source>
</evidence>
<protein>
    <recommendedName>
        <fullName evidence="4">DUF5667 domain-containing protein</fullName>
    </recommendedName>
</protein>
<evidence type="ECO:0008006" key="4">
    <source>
        <dbReference type="Google" id="ProtNLM"/>
    </source>
</evidence>
<evidence type="ECO:0000313" key="3">
    <source>
        <dbReference type="Proteomes" id="UP001595478"/>
    </source>
</evidence>
<comment type="caution">
    <text evidence="2">The sequence shown here is derived from an EMBL/GenBank/DDBJ whole genome shotgun (WGS) entry which is preliminary data.</text>
</comment>
<sequence length="162" mass="18223">MKSIIFILLLAVGFRCSAQDVLRMPPVAPAPSLSTDLIKKLTVSEETAYLLKRLSDWTHYAMQFNSEKEAISKLNLAIELIELRKAIHQTKQVSAAALIDEKLMNIFVSIQVESADYILAEPNLKALINIEAYLNEDVSIPKELSKISADFFEKLNRLKESS</sequence>
<evidence type="ECO:0000256" key="1">
    <source>
        <dbReference type="SAM" id="SignalP"/>
    </source>
</evidence>
<keyword evidence="1" id="KW-0732">Signal</keyword>
<accession>A0ABV7FVC7</accession>
<dbReference type="RefSeq" id="WP_376920917.1">
    <property type="nucleotide sequence ID" value="NZ_JBHRSW010000029.1"/>
</dbReference>
<gene>
    <name evidence="2" type="ORF">ACFOHL_14320</name>
</gene>
<keyword evidence="3" id="KW-1185">Reference proteome</keyword>